<comment type="caution">
    <text evidence="2">The sequence shown here is derived from an EMBL/GenBank/DDBJ whole genome shotgun (WGS) entry which is preliminary data.</text>
</comment>
<evidence type="ECO:0000313" key="3">
    <source>
        <dbReference type="Proteomes" id="UP000324222"/>
    </source>
</evidence>
<feature type="region of interest" description="Disordered" evidence="1">
    <location>
        <begin position="128"/>
        <end position="173"/>
    </location>
</feature>
<dbReference type="Proteomes" id="UP000324222">
    <property type="component" value="Unassembled WGS sequence"/>
</dbReference>
<feature type="region of interest" description="Disordered" evidence="1">
    <location>
        <begin position="1"/>
        <end position="24"/>
    </location>
</feature>
<reference evidence="2 3" key="1">
    <citation type="submission" date="2019-05" db="EMBL/GenBank/DDBJ databases">
        <title>Another draft genome of Portunus trituberculatus and its Hox gene families provides insights of decapod evolution.</title>
        <authorList>
            <person name="Jeong J.-H."/>
            <person name="Song I."/>
            <person name="Kim S."/>
            <person name="Choi T."/>
            <person name="Kim D."/>
            <person name="Ryu S."/>
            <person name="Kim W."/>
        </authorList>
    </citation>
    <scope>NUCLEOTIDE SEQUENCE [LARGE SCALE GENOMIC DNA]</scope>
    <source>
        <tissue evidence="2">Muscle</tissue>
    </source>
</reference>
<dbReference type="EMBL" id="VSRR010000764">
    <property type="protein sequence ID" value="MPC19368.1"/>
    <property type="molecule type" value="Genomic_DNA"/>
</dbReference>
<name>A0A5B7DDJ0_PORTR</name>
<feature type="compositionally biased region" description="Low complexity" evidence="1">
    <location>
        <begin position="15"/>
        <end position="24"/>
    </location>
</feature>
<evidence type="ECO:0000313" key="2">
    <source>
        <dbReference type="EMBL" id="MPC19368.1"/>
    </source>
</evidence>
<gene>
    <name evidence="2" type="ORF">E2C01_012281</name>
</gene>
<dbReference type="AlphaFoldDB" id="A0A5B7DDJ0"/>
<organism evidence="2 3">
    <name type="scientific">Portunus trituberculatus</name>
    <name type="common">Swimming crab</name>
    <name type="synonym">Neptunus trituberculatus</name>
    <dbReference type="NCBI Taxonomy" id="210409"/>
    <lineage>
        <taxon>Eukaryota</taxon>
        <taxon>Metazoa</taxon>
        <taxon>Ecdysozoa</taxon>
        <taxon>Arthropoda</taxon>
        <taxon>Crustacea</taxon>
        <taxon>Multicrustacea</taxon>
        <taxon>Malacostraca</taxon>
        <taxon>Eumalacostraca</taxon>
        <taxon>Eucarida</taxon>
        <taxon>Decapoda</taxon>
        <taxon>Pleocyemata</taxon>
        <taxon>Brachyura</taxon>
        <taxon>Eubrachyura</taxon>
        <taxon>Portunoidea</taxon>
        <taxon>Portunidae</taxon>
        <taxon>Portuninae</taxon>
        <taxon>Portunus</taxon>
    </lineage>
</organism>
<evidence type="ECO:0000256" key="1">
    <source>
        <dbReference type="SAM" id="MobiDB-lite"/>
    </source>
</evidence>
<proteinExistence type="predicted"/>
<protein>
    <submittedName>
        <fullName evidence="2">Uncharacterized protein</fullName>
    </submittedName>
</protein>
<sequence length="173" mass="17054">MGITPARTAAPAAEGTVGLPTGTLLPTTVGPVTRSTAGPLTGTLLPTPAGTSSCYYCSCCGREKHTRAFVKRLAPHPSKNSSSSRRHSRALAGAMLPTPERRAPVGGTSGPLAGIPLLATAGGTTSPPAGAHLLATAGTATAGGGAVDPPGRSPAPCHSRNSNSSKRHSMAAC</sequence>
<accession>A0A5B7DDJ0</accession>
<keyword evidence="3" id="KW-1185">Reference proteome</keyword>
<feature type="compositionally biased region" description="Low complexity" evidence="1">
    <location>
        <begin position="129"/>
        <end position="140"/>
    </location>
</feature>